<proteinExistence type="predicted"/>
<evidence type="ECO:0000313" key="3">
    <source>
        <dbReference type="EMBL" id="GEK74464.1"/>
    </source>
</evidence>
<feature type="region of interest" description="Disordered" evidence="1">
    <location>
        <begin position="114"/>
        <end position="161"/>
    </location>
</feature>
<evidence type="ECO:0000313" key="4">
    <source>
        <dbReference type="Proteomes" id="UP000321121"/>
    </source>
</evidence>
<feature type="compositionally biased region" description="Basic residues" evidence="1">
    <location>
        <begin position="152"/>
        <end position="161"/>
    </location>
</feature>
<reference evidence="3 4" key="1">
    <citation type="submission" date="2019-07" db="EMBL/GenBank/DDBJ databases">
        <title>Whole genome shotgun sequence of Halomonas halophila NBRC 102604.</title>
        <authorList>
            <person name="Hosoyama A."/>
            <person name="Uohara A."/>
            <person name="Ohji S."/>
            <person name="Ichikawa N."/>
        </authorList>
    </citation>
    <scope>NUCLEOTIDE SEQUENCE [LARGE SCALE GENOMIC DNA]</scope>
    <source>
        <strain evidence="3 4">NBRC 102604</strain>
    </source>
</reference>
<sequence length="161" mass="17907">MQDKTFDAFNEQTRQFFEPMRKLNSLMLQNMERVSEYQMESLKRYSQMGTERLRDATEVTDAESLRDFGTRQAEMMNALSQQMLEDARTLGEMSLQFKAELEQLYTESGQAFAEQAGQAAEAAKPAAAAKPTADKSEAAEKPAPAKSTSQATRKRSGGSAS</sequence>
<keyword evidence="4" id="KW-1185">Reference proteome</keyword>
<feature type="domain" description="Phasin" evidence="2">
    <location>
        <begin position="8"/>
        <end position="107"/>
    </location>
</feature>
<evidence type="ECO:0000259" key="2">
    <source>
        <dbReference type="Pfam" id="PF09361"/>
    </source>
</evidence>
<gene>
    <name evidence="3" type="ORF">HHA04nite_30080</name>
</gene>
<evidence type="ECO:0000256" key="1">
    <source>
        <dbReference type="SAM" id="MobiDB-lite"/>
    </source>
</evidence>
<dbReference type="Proteomes" id="UP000321121">
    <property type="component" value="Unassembled WGS sequence"/>
</dbReference>
<dbReference type="EMBL" id="BJUS01000046">
    <property type="protein sequence ID" value="GEK74464.1"/>
    <property type="molecule type" value="Genomic_DNA"/>
</dbReference>
<accession>A0ABQ0UBT0</accession>
<dbReference type="Pfam" id="PF09361">
    <property type="entry name" value="Phasin_2"/>
    <property type="match status" value="1"/>
</dbReference>
<name>A0ABQ0UBT0_9GAMM</name>
<protein>
    <recommendedName>
        <fullName evidence="2">Phasin domain-containing protein</fullName>
    </recommendedName>
</protein>
<feature type="compositionally biased region" description="Low complexity" evidence="1">
    <location>
        <begin position="114"/>
        <end position="131"/>
    </location>
</feature>
<dbReference type="NCBIfam" id="TIGR02809">
    <property type="entry name" value="phasin_3"/>
    <property type="match status" value="1"/>
</dbReference>
<dbReference type="InterPro" id="IPR018968">
    <property type="entry name" value="Phasin"/>
</dbReference>
<comment type="caution">
    <text evidence="3">The sequence shown here is derived from an EMBL/GenBank/DDBJ whole genome shotgun (WGS) entry which is preliminary data.</text>
</comment>
<organism evidence="3 4">
    <name type="scientific">Halomonas halophila</name>
    <dbReference type="NCBI Taxonomy" id="29573"/>
    <lineage>
        <taxon>Bacteria</taxon>
        <taxon>Pseudomonadati</taxon>
        <taxon>Pseudomonadota</taxon>
        <taxon>Gammaproteobacteria</taxon>
        <taxon>Oceanospirillales</taxon>
        <taxon>Halomonadaceae</taxon>
        <taxon>Halomonas</taxon>
    </lineage>
</organism>
<dbReference type="RefSeq" id="WP_146910137.1">
    <property type="nucleotide sequence ID" value="NZ_BJUS01000046.1"/>
</dbReference>
<dbReference type="InterPro" id="IPR014176">
    <property type="entry name" value="Phasin_subfam-3"/>
</dbReference>